<name>A0A0C7QSA4_PARSO</name>
<dbReference type="EMBL" id="CEKZ01000003">
    <property type="protein sequence ID" value="CEQ02737.1"/>
    <property type="molecule type" value="Genomic_DNA"/>
</dbReference>
<dbReference type="Proteomes" id="UP000049127">
    <property type="component" value="Unassembled WGS sequence"/>
</dbReference>
<sequence>MDAKKYDKDNPSLVNSMVCAIDILGFSQMIVDSCRDGYGDKLLKEINYLITKNKQCITPNKYSKGKVKIFTDNMVVAYPIKDDGEKELDEILENVSEYQFNLSLEGLFVRGGVSVGDFYINEDIVFGPALLDAHNTESKIACYPRIVLDEKTVKLLKKYINYYDAAPQKNKILIDSDGQWFLNYLNTIFKFYTECNNDYEFERVQHELLFRHKKKLEELLSIHKTNIAVWDKYVWTANYHNYFCDLHFPNEKWLKIAKKDLLSWPRQISNSDI</sequence>
<organism evidence="1 2">
    <name type="scientific">Paraclostridium sordellii</name>
    <name type="common">Clostridium sordellii</name>
    <dbReference type="NCBI Taxonomy" id="1505"/>
    <lineage>
        <taxon>Bacteria</taxon>
        <taxon>Bacillati</taxon>
        <taxon>Bacillota</taxon>
        <taxon>Clostridia</taxon>
        <taxon>Peptostreptococcales</taxon>
        <taxon>Peptostreptococcaceae</taxon>
        <taxon>Paraclostridium</taxon>
    </lineage>
</organism>
<gene>
    <name evidence="1" type="ORF">R28058_04701</name>
</gene>
<accession>A0A0C7QSA4</accession>
<proteinExistence type="predicted"/>
<dbReference type="OrthoDB" id="254488at2"/>
<dbReference type="AlphaFoldDB" id="A0A0C7QSA4"/>
<dbReference type="RefSeq" id="WP_055334562.1">
    <property type="nucleotide sequence ID" value="NZ_CDNF01000003.1"/>
</dbReference>
<reference evidence="1 2" key="1">
    <citation type="submission" date="2015-01" db="EMBL/GenBank/DDBJ databases">
        <authorList>
            <person name="Aslett A.Martin."/>
            <person name="De Silva Nishadi"/>
        </authorList>
    </citation>
    <scope>NUCLEOTIDE SEQUENCE [LARGE SCALE GENOMIC DNA]</scope>
    <source>
        <strain evidence="1 2">R28058</strain>
    </source>
</reference>
<protein>
    <recommendedName>
        <fullName evidence="3">Guanylate cyclase domain-containing protein</fullName>
    </recommendedName>
</protein>
<evidence type="ECO:0008006" key="3">
    <source>
        <dbReference type="Google" id="ProtNLM"/>
    </source>
</evidence>
<evidence type="ECO:0000313" key="1">
    <source>
        <dbReference type="EMBL" id="CEQ02737.1"/>
    </source>
</evidence>
<evidence type="ECO:0000313" key="2">
    <source>
        <dbReference type="Proteomes" id="UP000049127"/>
    </source>
</evidence>